<dbReference type="Proteomes" id="UP000007127">
    <property type="component" value="Plasmid"/>
</dbReference>
<organism evidence="1 2">
    <name type="scientific">Thalassospira xiamenensis M-5 = DSM 17429</name>
    <dbReference type="NCBI Taxonomy" id="1123366"/>
    <lineage>
        <taxon>Bacteria</taxon>
        <taxon>Pseudomonadati</taxon>
        <taxon>Pseudomonadota</taxon>
        <taxon>Alphaproteobacteria</taxon>
        <taxon>Rhodospirillales</taxon>
        <taxon>Thalassospiraceae</taxon>
        <taxon>Thalassospira</taxon>
    </lineage>
</organism>
<protein>
    <recommendedName>
        <fullName evidence="3">Beta-lactamase</fullName>
    </recommendedName>
</protein>
<dbReference type="EMBL" id="CP004389">
    <property type="protein sequence ID" value="AJD54365.1"/>
    <property type="molecule type" value="Genomic_DNA"/>
</dbReference>
<dbReference type="KEGG" id="txi:TH3_21463"/>
<evidence type="ECO:0000313" key="2">
    <source>
        <dbReference type="Proteomes" id="UP000007127"/>
    </source>
</evidence>
<proteinExistence type="predicted"/>
<reference evidence="1 2" key="1">
    <citation type="journal article" date="2012" name="J. Bacteriol.">
        <title>Genome sequence of Thalassospira xiamenensis type strain M-5.</title>
        <authorList>
            <person name="Lai Q."/>
            <person name="Shao Z."/>
        </authorList>
    </citation>
    <scope>NUCLEOTIDE SEQUENCE [LARGE SCALE GENOMIC DNA]</scope>
    <source>
        <strain evidence="1 2">M-5</strain>
    </source>
</reference>
<dbReference type="RefSeq" id="WP_007090963.1">
    <property type="nucleotide sequence ID" value="NZ_FTON01000008.1"/>
</dbReference>
<gene>
    <name evidence="1" type="ORF">TH3_21463</name>
</gene>
<geneLocation type="plasmid" evidence="2"/>
<evidence type="ECO:0000313" key="1">
    <source>
        <dbReference type="EMBL" id="AJD54365.1"/>
    </source>
</evidence>
<accession>A0AB72UJW8</accession>
<keyword evidence="1" id="KW-0614">Plasmid</keyword>
<sequence length="82" mass="9430">MTELSKQQEKWCEELRAHINKMPTGIEICVLYGGVICVAEHGALKEYSDRVGDCDYRDVQWLTTIFPKKSVARRIDGRDTQV</sequence>
<evidence type="ECO:0008006" key="3">
    <source>
        <dbReference type="Google" id="ProtNLM"/>
    </source>
</evidence>
<name>A0AB72UJW8_9PROT</name>
<dbReference type="AlphaFoldDB" id="A0AB72UJW8"/>